<evidence type="ECO:0000256" key="5">
    <source>
        <dbReference type="ARBA" id="ARBA00022801"/>
    </source>
</evidence>
<dbReference type="InterPro" id="IPR011604">
    <property type="entry name" value="PDDEXK-like_dom_sf"/>
</dbReference>
<gene>
    <name evidence="15" type="primary">recB</name>
    <name evidence="19" type="ORF">FHY67_11430</name>
</gene>
<dbReference type="Gene3D" id="3.90.320.10">
    <property type="match status" value="1"/>
</dbReference>
<dbReference type="Proteomes" id="UP000314285">
    <property type="component" value="Unassembled WGS sequence"/>
</dbReference>
<dbReference type="GO" id="GO:0005524">
    <property type="term" value="F:ATP binding"/>
    <property type="evidence" value="ECO:0007669"/>
    <property type="project" value="UniProtKB-UniRule"/>
</dbReference>
<dbReference type="GO" id="GO:0000724">
    <property type="term" value="P:double-strand break repair via homologous recombination"/>
    <property type="evidence" value="ECO:0007669"/>
    <property type="project" value="UniProtKB-UniRule"/>
</dbReference>
<comment type="catalytic activity">
    <reaction evidence="14 15">
        <text>ATP + H2O = ADP + phosphate + H(+)</text>
        <dbReference type="Rhea" id="RHEA:13065"/>
        <dbReference type="ChEBI" id="CHEBI:15377"/>
        <dbReference type="ChEBI" id="CHEBI:15378"/>
        <dbReference type="ChEBI" id="CHEBI:30616"/>
        <dbReference type="ChEBI" id="CHEBI:43474"/>
        <dbReference type="ChEBI" id="CHEBI:456216"/>
        <dbReference type="EC" id="5.6.2.4"/>
    </reaction>
</comment>
<dbReference type="Pfam" id="PF00580">
    <property type="entry name" value="UvrD-helicase"/>
    <property type="match status" value="1"/>
</dbReference>
<dbReference type="InterPro" id="IPR011335">
    <property type="entry name" value="Restrct_endonuc-II-like"/>
</dbReference>
<comment type="catalytic activity">
    <reaction evidence="15">
        <text>Exonucleolytic cleavage (in the presence of ATP) in either 5'- to 3'- or 3'- to 5'-direction to yield 5'-phosphooligonucleotides.</text>
        <dbReference type="EC" id="3.1.11.5"/>
    </reaction>
</comment>
<evidence type="ECO:0000256" key="12">
    <source>
        <dbReference type="ARBA" id="ARBA00023235"/>
    </source>
</evidence>
<dbReference type="EMBL" id="VFBM01000009">
    <property type="protein sequence ID" value="TNX91071.1"/>
    <property type="molecule type" value="Genomic_DNA"/>
</dbReference>
<keyword evidence="7 15" id="KW-0269">Exonuclease</keyword>
<evidence type="ECO:0000256" key="6">
    <source>
        <dbReference type="ARBA" id="ARBA00022806"/>
    </source>
</evidence>
<evidence type="ECO:0000259" key="18">
    <source>
        <dbReference type="PROSITE" id="PS51217"/>
    </source>
</evidence>
<evidence type="ECO:0000256" key="9">
    <source>
        <dbReference type="ARBA" id="ARBA00022842"/>
    </source>
</evidence>
<evidence type="ECO:0000256" key="3">
    <source>
        <dbReference type="ARBA" id="ARBA00022741"/>
    </source>
</evidence>
<dbReference type="InterPro" id="IPR004586">
    <property type="entry name" value="RecB"/>
</dbReference>
<comment type="caution">
    <text evidence="19">The sequence shown here is derived from an EMBL/GenBank/DDBJ whole genome shotgun (WGS) entry which is preliminary data.</text>
</comment>
<comment type="similarity">
    <text evidence="15">Belongs to the helicase family. UvrD subfamily.</text>
</comment>
<dbReference type="PANTHER" id="PTHR11070:SF23">
    <property type="entry name" value="RECBCD ENZYME SUBUNIT RECB"/>
    <property type="match status" value="1"/>
</dbReference>
<evidence type="ECO:0000259" key="17">
    <source>
        <dbReference type="PROSITE" id="PS51198"/>
    </source>
</evidence>
<feature type="binding site" evidence="16">
    <location>
        <begin position="25"/>
        <end position="32"/>
    </location>
    <ligand>
        <name>ATP</name>
        <dbReference type="ChEBI" id="CHEBI:30616"/>
    </ligand>
</feature>
<dbReference type="HAMAP" id="MF_01485">
    <property type="entry name" value="RecB"/>
    <property type="match status" value="1"/>
</dbReference>
<evidence type="ECO:0000256" key="11">
    <source>
        <dbReference type="ARBA" id="ARBA00023204"/>
    </source>
</evidence>
<dbReference type="GO" id="GO:0043138">
    <property type="term" value="F:3'-5' DNA helicase activity"/>
    <property type="evidence" value="ECO:0007669"/>
    <property type="project" value="UniProtKB-UniRule"/>
</dbReference>
<keyword evidence="12 15" id="KW-0413">Isomerase</keyword>
<feature type="domain" description="UvrD-like helicase C-terminal" evidence="18">
    <location>
        <begin position="488"/>
        <end position="773"/>
    </location>
</feature>
<feature type="region of interest" description="DNA-binding and helicase activity, interacts with RecC" evidence="15">
    <location>
        <begin position="1"/>
        <end position="892"/>
    </location>
</feature>
<dbReference type="GO" id="GO:0003677">
    <property type="term" value="F:DNA binding"/>
    <property type="evidence" value="ECO:0007669"/>
    <property type="project" value="UniProtKB-UniRule"/>
</dbReference>
<organism evidence="19 20">
    <name type="scientific">Acinetobacter radioresistens</name>
    <dbReference type="NCBI Taxonomy" id="40216"/>
    <lineage>
        <taxon>Bacteria</taxon>
        <taxon>Pseudomonadati</taxon>
        <taxon>Pseudomonadota</taxon>
        <taxon>Gammaproteobacteria</taxon>
        <taxon>Moraxellales</taxon>
        <taxon>Moraxellaceae</taxon>
        <taxon>Acinetobacter</taxon>
    </lineage>
</organism>
<dbReference type="GO" id="GO:0000287">
    <property type="term" value="F:magnesium ion binding"/>
    <property type="evidence" value="ECO:0007669"/>
    <property type="project" value="UniProtKB-UniRule"/>
</dbReference>
<evidence type="ECO:0000256" key="10">
    <source>
        <dbReference type="ARBA" id="ARBA00023125"/>
    </source>
</evidence>
<dbReference type="InterPro" id="IPR027417">
    <property type="entry name" value="P-loop_NTPase"/>
</dbReference>
<keyword evidence="9 15" id="KW-0460">Magnesium</keyword>
<dbReference type="InterPro" id="IPR038726">
    <property type="entry name" value="PDDEXK_AddAB-type"/>
</dbReference>
<dbReference type="EC" id="3.1.11.5" evidence="15"/>
<feature type="active site" description="For nuclease activity" evidence="15">
    <location>
        <position position="1131"/>
    </location>
</feature>
<keyword evidence="1 15" id="KW-0540">Nuclease</keyword>
<keyword evidence="3 15" id="KW-0547">Nucleotide-binding</keyword>
<keyword evidence="8 15" id="KW-0067">ATP-binding</keyword>
<keyword evidence="2 15" id="KW-0479">Metal-binding</keyword>
<evidence type="ECO:0000256" key="13">
    <source>
        <dbReference type="ARBA" id="ARBA00034617"/>
    </source>
</evidence>
<keyword evidence="10 15" id="KW-0238">DNA-binding</keyword>
<comment type="catalytic activity">
    <reaction evidence="13 15">
        <text>Couples ATP hydrolysis with the unwinding of duplex DNA by translocating in the 3'-5' direction.</text>
        <dbReference type="EC" id="5.6.2.4"/>
    </reaction>
</comment>
<dbReference type="RefSeq" id="WP_005023118.1">
    <property type="nucleotide sequence ID" value="NZ_CP027365.1"/>
</dbReference>
<comment type="function">
    <text evidence="15">A helicase/nuclease that prepares dsDNA breaks (DSB) for recombinational DNA repair. Binds to DSBs and unwinds DNA via a highly rapid and processive ATP-dependent bidirectional helicase activity. Unwinds dsDNA until it encounters a Chi (crossover hotspot instigator) sequence from the 3' direction. Cuts ssDNA a few nucleotides 3' to the Chi site. The properties and activities of the enzyme are changed at Chi. The Chi-altered holoenzyme produces a long 3'-ssDNA overhang and facilitates RecA-binding to the ssDNA for homologous DNA recombination and repair. Holoenzyme degrades any linearized DNA that is unable to undergo homologous recombination. In the holoenzyme this subunit contributes ATPase, 3'-5' helicase, exonuclease activity and loads RecA onto ssDNA.</text>
</comment>
<protein>
    <recommendedName>
        <fullName evidence="15">RecBCD enzyme subunit RecB</fullName>
        <ecNumber evidence="15">3.1.11.5</ecNumber>
        <ecNumber evidence="15">5.6.2.4</ecNumber>
    </recommendedName>
    <alternativeName>
        <fullName evidence="15">DNA 3'-5' helicase subunit RecB</fullName>
    </alternativeName>
    <alternativeName>
        <fullName evidence="15">Exonuclease V subunit RecB</fullName>
        <shortName evidence="15">ExoV subunit RecB</shortName>
    </alternativeName>
    <alternativeName>
        <fullName evidence="15">Helicase/nuclease RecBCD subunit RecB</fullName>
    </alternativeName>
</protein>
<proteinExistence type="inferred from homology"/>
<dbReference type="Pfam" id="PF13361">
    <property type="entry name" value="UvrD_C"/>
    <property type="match status" value="1"/>
</dbReference>
<feature type="binding site" evidence="15">
    <location>
        <position position="1131"/>
    </location>
    <ligand>
        <name>Mg(2+)</name>
        <dbReference type="ChEBI" id="CHEBI:18420"/>
    </ligand>
</feature>
<dbReference type="GO" id="GO:0005829">
    <property type="term" value="C:cytosol"/>
    <property type="evidence" value="ECO:0007669"/>
    <property type="project" value="TreeGrafter"/>
</dbReference>
<comment type="cofactor">
    <cofactor evidence="15">
        <name>Mg(2+)</name>
        <dbReference type="ChEBI" id="CHEBI:18420"/>
    </cofactor>
    <text evidence="15">Binds 1 Mg(2+) ion per subunit.</text>
</comment>
<evidence type="ECO:0000256" key="15">
    <source>
        <dbReference type="HAMAP-Rule" id="MF_01485"/>
    </source>
</evidence>
<feature type="region of interest" description="Nuclease activity, interacts with RecD and RecA" evidence="15">
    <location>
        <begin position="921"/>
        <end position="1234"/>
    </location>
</feature>
<dbReference type="InterPro" id="IPR014017">
    <property type="entry name" value="DNA_helicase_UvrD-like_C"/>
</dbReference>
<feature type="domain" description="UvrD-like helicase ATP-binding" evidence="17">
    <location>
        <begin position="4"/>
        <end position="487"/>
    </location>
</feature>
<comment type="domain">
    <text evidence="15">The N-terminal DNA-binding domain is a ssDNA-dependent ATPase and has ATP-dependent 3'-5' helicase function. This domain interacts with RecC.</text>
</comment>
<comment type="miscellaneous">
    <text evidence="15">In the RecBCD complex, RecB has a slow 3'-5' helicase, an exonuclease activity and loads RecA onto ssDNA, RecD has a fast 5'-3' helicase activity, while RecC stimulates the ATPase and processivity of the RecB helicase and contributes to recognition of the Chi site.</text>
</comment>
<dbReference type="SUPFAM" id="SSF52980">
    <property type="entry name" value="Restriction endonuclease-like"/>
    <property type="match status" value="1"/>
</dbReference>
<evidence type="ECO:0000256" key="2">
    <source>
        <dbReference type="ARBA" id="ARBA00022723"/>
    </source>
</evidence>
<evidence type="ECO:0000256" key="7">
    <source>
        <dbReference type="ARBA" id="ARBA00022839"/>
    </source>
</evidence>
<keyword evidence="11 15" id="KW-0234">DNA repair</keyword>
<dbReference type="PROSITE" id="PS51198">
    <property type="entry name" value="UVRD_HELICASE_ATP_BIND"/>
    <property type="match status" value="1"/>
</dbReference>
<feature type="binding site" evidence="15">
    <location>
        <position position="1118"/>
    </location>
    <ligand>
        <name>Mg(2+)</name>
        <dbReference type="ChEBI" id="CHEBI:18420"/>
    </ligand>
</feature>
<dbReference type="CDD" id="cd22352">
    <property type="entry name" value="RecB_C-like"/>
    <property type="match status" value="1"/>
</dbReference>
<dbReference type="InterPro" id="IPR000212">
    <property type="entry name" value="DNA_helicase_UvrD/REP"/>
</dbReference>
<keyword evidence="5 15" id="KW-0378">Hydrolase</keyword>
<dbReference type="Gene3D" id="1.10.486.10">
    <property type="entry name" value="PCRA, domain 4"/>
    <property type="match status" value="1"/>
</dbReference>
<feature type="binding site" evidence="15">
    <location>
        <position position="989"/>
    </location>
    <ligand>
        <name>Mg(2+)</name>
        <dbReference type="ChEBI" id="CHEBI:18420"/>
    </ligand>
</feature>
<sequence length="1234" mass="142933">MNEPQAISEYPIADMYFSGLHLIEASAGTGKTYTLSSLIVRILIEKYLPNQIIATTFTRAAAAELKSRIRSRLVEAYQYFNDCQDLTEIEMLHKAEQEKDPLYQVLCKQFSTQVGYVCERLKLVIDQLDELFVSTLDSFSQKLLREFAFESGKIERAQLTEDAKAYSQQIVHDILREWIQAQPQPLIDYLLLSKQLKNTDGYLAIVENSLNFSSAQFMPVAAPVMDLEQFEAELDLLLKLDLSLVEGLADYYRADGQHNSIVGKKWRTEQLMETTLCQNLPDFIKALHTQRSYALFAAHWTDIFKCITDLATKKVLNKCAAEVLEYFENHQIIQGLRRFCECVANLKTDLSRLDTYLQFYISQEVRKRLPQLLQQRGETTFSQQIRTLAEALQGEQGQRFAVYVQARYPLIVVDEFQDTNQDQDNMLASIWRHPQRHQHSCMIMVGDPKQAIYGFRGGDMLTYIKARQDVLIKQGKLYTLRQNHRSVPELVEVVDALFQREVNFGEEVIYTPIQAGARQHPPLTDRQRKNYCPLRWVQLSDKNKEAEQVAWKIRQLLNHGIAKELLFDESGGQRPLNENDIAILSKNHDGLDKAQYALESLGIRVNRPSKRSVFDCQVARDVGALLTAIMHPYDEGKVKRALLSRLLDFNLQSLVELEQRTDGLSSFIHKFDDIRELWLERGFLSAWQYCLQHFQVWQKLVAIASKDNERAVVNLRHLTEVLSQHSEIYPGAKNLYYWYFKQLQSPSEREWELERRLSNEAGVQLMTIHQSKGLEFKVVFLLGADKAFKEMNKTLNFSTVEQLNPVTGQLEKQRVIAVADKNLLDENAVNQHQERAAAENRRLWYVALTRASHRVYAMLQDTEGKAKDSLAFWRNRTEPFVHRHCMDEPLLEQLPAKVSASSVSKQISVQALNLPQQRFYPRAKTSFSYLAQHLKTRKIFDPLANEVKRPESAEDELHVVDKVYLPATQPLSWIKQNFPMGTVAGNFLHEIFEHIDFQEPADWILEIRRRFKNDYSGLWNELRDKYQRDFPEQAEDEQLLLNWLAEWLQQVLATPLHAGFKLKQLQPEQHLAEFPFCLALSDHVLAIQRIHQLFAEYGIDMPELNPAESARYLNGSIDLVYFDGHQYHIADYKSNFLGSDQSDYNHASIRASMSHSSYWLQAGLYLVALHRYLSIQMQNYEISRDLGGASYLYLRGMNGQPDHGVYHWKPSTEFILRLDALLGYFIEDKMSKIA</sequence>
<reference evidence="19 20" key="1">
    <citation type="submission" date="2019-06" db="EMBL/GenBank/DDBJ databases">
        <title>Genome of Acinetobacter radioresistens APH1, a phenol degrading strain.</title>
        <authorList>
            <person name="Liu Y."/>
        </authorList>
    </citation>
    <scope>NUCLEOTIDE SEQUENCE [LARGE SCALE GENOMIC DNA]</scope>
    <source>
        <strain evidence="19 20">APH1</strain>
    </source>
</reference>
<dbReference type="AlphaFoldDB" id="A0A8H2PR18"/>
<comment type="domain">
    <text evidence="15">The C-terminal domain has nuclease activity and interacts with RecD. It interacts with RecA, facilitating its loading onto ssDNA.</text>
</comment>
<evidence type="ECO:0000256" key="4">
    <source>
        <dbReference type="ARBA" id="ARBA00022763"/>
    </source>
</evidence>
<dbReference type="SUPFAM" id="SSF52540">
    <property type="entry name" value="P-loop containing nucleoside triphosphate hydrolases"/>
    <property type="match status" value="1"/>
</dbReference>
<evidence type="ECO:0000256" key="14">
    <source>
        <dbReference type="ARBA" id="ARBA00048988"/>
    </source>
</evidence>
<dbReference type="Gene3D" id="3.40.50.300">
    <property type="entry name" value="P-loop containing nucleotide triphosphate hydrolases"/>
    <property type="match status" value="2"/>
</dbReference>
<accession>A0A8H2PR18</accession>
<comment type="subunit">
    <text evidence="15">Heterotrimer of RecB, RecC and RecD. All subunits contribute to DNA-binding. Interacts with RecA.</text>
</comment>
<dbReference type="GO" id="GO:0009338">
    <property type="term" value="C:exodeoxyribonuclease V complex"/>
    <property type="evidence" value="ECO:0007669"/>
    <property type="project" value="TreeGrafter"/>
</dbReference>
<keyword evidence="6 15" id="KW-0347">Helicase</keyword>
<evidence type="ECO:0000313" key="19">
    <source>
        <dbReference type="EMBL" id="TNX91071.1"/>
    </source>
</evidence>
<dbReference type="EC" id="5.6.2.4" evidence="15"/>
<evidence type="ECO:0000256" key="16">
    <source>
        <dbReference type="PROSITE-ProRule" id="PRU00560"/>
    </source>
</evidence>
<dbReference type="Gene3D" id="1.10.3170.10">
    <property type="entry name" value="Recbcd, chain B, domain 2"/>
    <property type="match status" value="1"/>
</dbReference>
<evidence type="ECO:0000256" key="8">
    <source>
        <dbReference type="ARBA" id="ARBA00022840"/>
    </source>
</evidence>
<dbReference type="PROSITE" id="PS51217">
    <property type="entry name" value="UVRD_HELICASE_CTER"/>
    <property type="match status" value="1"/>
</dbReference>
<dbReference type="GO" id="GO:0008854">
    <property type="term" value="F:exodeoxyribonuclease V activity"/>
    <property type="evidence" value="ECO:0007669"/>
    <property type="project" value="UniProtKB-EC"/>
</dbReference>
<dbReference type="InterPro" id="IPR014016">
    <property type="entry name" value="UvrD-like_ATP-bd"/>
</dbReference>
<name>A0A8H2PR18_ACIRA</name>
<evidence type="ECO:0000313" key="20">
    <source>
        <dbReference type="Proteomes" id="UP000314285"/>
    </source>
</evidence>
<keyword evidence="4 15" id="KW-0227">DNA damage</keyword>
<evidence type="ECO:0000256" key="1">
    <source>
        <dbReference type="ARBA" id="ARBA00022722"/>
    </source>
</evidence>
<dbReference type="PANTHER" id="PTHR11070">
    <property type="entry name" value="UVRD / RECB / PCRA DNA HELICASE FAMILY MEMBER"/>
    <property type="match status" value="1"/>
</dbReference>
<dbReference type="Pfam" id="PF12705">
    <property type="entry name" value="PDDEXK_1"/>
    <property type="match status" value="1"/>
</dbReference>